<sequence>MQAIVNLLKNRWLYLATLIVCVIVISVLAFTDPPKQASLGNDKYNHFLAFFVLAFLCSHGLLLKLRYKLVLLGCYGLLIEWVQSHLPHRTASILDFAADMAGALTYFALAWLITLLANWFKLRRTTDAP</sequence>
<dbReference type="RefSeq" id="WP_345338380.1">
    <property type="nucleotide sequence ID" value="NZ_BAABLI010000005.1"/>
</dbReference>
<feature type="transmembrane region" description="Helical" evidence="1">
    <location>
        <begin position="100"/>
        <end position="120"/>
    </location>
</feature>
<accession>A0ABW4XLP9</accession>
<evidence type="ECO:0000313" key="3">
    <source>
        <dbReference type="Proteomes" id="UP001597380"/>
    </source>
</evidence>
<dbReference type="NCBIfam" id="NF037970">
    <property type="entry name" value="vanZ_1"/>
    <property type="match status" value="1"/>
</dbReference>
<feature type="transmembrane region" description="Helical" evidence="1">
    <location>
        <begin position="43"/>
        <end position="62"/>
    </location>
</feature>
<gene>
    <name evidence="2" type="ORF">ACFSJ3_04415</name>
</gene>
<evidence type="ECO:0000313" key="2">
    <source>
        <dbReference type="EMBL" id="MFD2095218.1"/>
    </source>
</evidence>
<organism evidence="2 3">
    <name type="scientific">Corallincola platygyrae</name>
    <dbReference type="NCBI Taxonomy" id="1193278"/>
    <lineage>
        <taxon>Bacteria</taxon>
        <taxon>Pseudomonadati</taxon>
        <taxon>Pseudomonadota</taxon>
        <taxon>Gammaproteobacteria</taxon>
        <taxon>Alteromonadales</taxon>
        <taxon>Psychromonadaceae</taxon>
        <taxon>Corallincola</taxon>
    </lineage>
</organism>
<feature type="transmembrane region" description="Helical" evidence="1">
    <location>
        <begin position="69"/>
        <end position="88"/>
    </location>
</feature>
<dbReference type="PANTHER" id="PTHR28008">
    <property type="entry name" value="DOMAIN PROTEIN, PUTATIVE (AFU_ORTHOLOGUE AFUA_3G10980)-RELATED"/>
    <property type="match status" value="1"/>
</dbReference>
<name>A0ABW4XLP9_9GAMM</name>
<proteinExistence type="predicted"/>
<keyword evidence="1" id="KW-1133">Transmembrane helix</keyword>
<comment type="caution">
    <text evidence="2">The sequence shown here is derived from an EMBL/GenBank/DDBJ whole genome shotgun (WGS) entry which is preliminary data.</text>
</comment>
<dbReference type="PANTHER" id="PTHR28008:SF1">
    <property type="entry name" value="DOMAIN PROTEIN, PUTATIVE (AFU_ORTHOLOGUE AFUA_3G10980)-RELATED"/>
    <property type="match status" value="1"/>
</dbReference>
<evidence type="ECO:0000256" key="1">
    <source>
        <dbReference type="SAM" id="Phobius"/>
    </source>
</evidence>
<reference evidence="3" key="1">
    <citation type="journal article" date="2019" name="Int. J. Syst. Evol. Microbiol.">
        <title>The Global Catalogue of Microorganisms (GCM) 10K type strain sequencing project: providing services to taxonomists for standard genome sequencing and annotation.</title>
        <authorList>
            <consortium name="The Broad Institute Genomics Platform"/>
            <consortium name="The Broad Institute Genome Sequencing Center for Infectious Disease"/>
            <person name="Wu L."/>
            <person name="Ma J."/>
        </authorList>
    </citation>
    <scope>NUCLEOTIDE SEQUENCE [LARGE SCALE GENOMIC DNA]</scope>
    <source>
        <strain evidence="3">CGMCC 1.10992</strain>
    </source>
</reference>
<dbReference type="EMBL" id="JBHUHT010000008">
    <property type="protein sequence ID" value="MFD2095218.1"/>
    <property type="molecule type" value="Genomic_DNA"/>
</dbReference>
<protein>
    <submittedName>
        <fullName evidence="2">VanZ family protein</fullName>
    </submittedName>
</protein>
<keyword evidence="1" id="KW-0472">Membrane</keyword>
<keyword evidence="1" id="KW-0812">Transmembrane</keyword>
<dbReference type="Proteomes" id="UP001597380">
    <property type="component" value="Unassembled WGS sequence"/>
</dbReference>
<feature type="transmembrane region" description="Helical" evidence="1">
    <location>
        <begin position="12"/>
        <end position="31"/>
    </location>
</feature>
<keyword evidence="3" id="KW-1185">Reference proteome</keyword>